<evidence type="ECO:0000256" key="3">
    <source>
        <dbReference type="ARBA" id="ARBA00022730"/>
    </source>
</evidence>
<dbReference type="InterPro" id="IPR005878">
    <property type="entry name" value="Ribosom_uL1_bac-type"/>
</dbReference>
<dbReference type="FunFam" id="3.40.50.790:FF:000001">
    <property type="entry name" value="50S ribosomal protein L1"/>
    <property type="match status" value="1"/>
</dbReference>
<accession>A0A1M6U0P6</accession>
<dbReference type="Proteomes" id="UP000238358">
    <property type="component" value="Chromosome"/>
</dbReference>
<keyword evidence="2 9" id="KW-0678">Repressor</keyword>
<dbReference type="GO" id="GO:0006412">
    <property type="term" value="P:translation"/>
    <property type="evidence" value="ECO:0007669"/>
    <property type="project" value="UniProtKB-UniRule"/>
</dbReference>
<gene>
    <name evidence="9" type="primary">rplA</name>
    <name evidence="11" type="ORF">C6Y28_04405</name>
</gene>
<evidence type="ECO:0000256" key="8">
    <source>
        <dbReference type="ARBA" id="ARBA00035241"/>
    </source>
</evidence>
<evidence type="ECO:0000256" key="1">
    <source>
        <dbReference type="ARBA" id="ARBA00010531"/>
    </source>
</evidence>
<dbReference type="GO" id="GO:0019843">
    <property type="term" value="F:rRNA binding"/>
    <property type="evidence" value="ECO:0007669"/>
    <property type="project" value="UniProtKB-UniRule"/>
</dbReference>
<keyword evidence="9" id="KW-0820">tRNA-binding</keyword>
<dbReference type="HAMAP" id="MF_01318_B">
    <property type="entry name" value="Ribosomal_uL1_B"/>
    <property type="match status" value="1"/>
</dbReference>
<evidence type="ECO:0000256" key="4">
    <source>
        <dbReference type="ARBA" id="ARBA00022845"/>
    </source>
</evidence>
<keyword evidence="3 9" id="KW-0699">rRNA-binding</keyword>
<keyword evidence="4 9" id="KW-0810">Translation regulation</keyword>
<evidence type="ECO:0000313" key="12">
    <source>
        <dbReference type="Proteomes" id="UP000238358"/>
    </source>
</evidence>
<dbReference type="OrthoDB" id="9803740at2"/>
<dbReference type="Pfam" id="PF00687">
    <property type="entry name" value="Ribosomal_L1"/>
    <property type="match status" value="1"/>
</dbReference>
<dbReference type="PROSITE" id="PS01199">
    <property type="entry name" value="RIBOSOMAL_L1"/>
    <property type="match status" value="1"/>
</dbReference>
<evidence type="ECO:0000256" key="10">
    <source>
        <dbReference type="RuleBase" id="RU000659"/>
    </source>
</evidence>
<dbReference type="InterPro" id="IPR023674">
    <property type="entry name" value="Ribosomal_uL1-like"/>
</dbReference>
<dbReference type="GO" id="GO:0003735">
    <property type="term" value="F:structural constituent of ribosome"/>
    <property type="evidence" value="ECO:0007669"/>
    <property type="project" value="InterPro"/>
</dbReference>
<dbReference type="GO" id="GO:0000049">
    <property type="term" value="F:tRNA binding"/>
    <property type="evidence" value="ECO:0007669"/>
    <property type="project" value="UniProtKB-KW"/>
</dbReference>
<proteinExistence type="inferred from homology"/>
<evidence type="ECO:0000313" key="11">
    <source>
        <dbReference type="EMBL" id="AVO26914.1"/>
    </source>
</evidence>
<dbReference type="SUPFAM" id="SSF56808">
    <property type="entry name" value="Ribosomal protein L1"/>
    <property type="match status" value="1"/>
</dbReference>
<comment type="subunit">
    <text evidence="9">Part of the 50S ribosomal subunit.</text>
</comment>
<evidence type="ECO:0000256" key="7">
    <source>
        <dbReference type="ARBA" id="ARBA00023274"/>
    </source>
</evidence>
<evidence type="ECO:0000256" key="2">
    <source>
        <dbReference type="ARBA" id="ARBA00022491"/>
    </source>
</evidence>
<dbReference type="InterPro" id="IPR016095">
    <property type="entry name" value="Ribosomal_uL1_3-a/b-sand"/>
</dbReference>
<dbReference type="GeneID" id="97491344"/>
<evidence type="ECO:0000256" key="6">
    <source>
        <dbReference type="ARBA" id="ARBA00022980"/>
    </source>
</evidence>
<keyword evidence="6 9" id="KW-0689">Ribosomal protein</keyword>
<dbReference type="Gene3D" id="3.40.50.790">
    <property type="match status" value="1"/>
</dbReference>
<comment type="similarity">
    <text evidence="1 9 10">Belongs to the universal ribosomal protein uL1 family.</text>
</comment>
<dbReference type="InterPro" id="IPR002143">
    <property type="entry name" value="Ribosomal_uL1"/>
</dbReference>
<dbReference type="InterPro" id="IPR028364">
    <property type="entry name" value="Ribosomal_uL1/biogenesis"/>
</dbReference>
<comment type="function">
    <text evidence="9">Protein L1 is also a translational repressor protein, it controls the translation of the L11 operon by binding to its mRNA.</text>
</comment>
<dbReference type="InterPro" id="IPR023673">
    <property type="entry name" value="Ribosomal_uL1_CS"/>
</dbReference>
<dbReference type="GO" id="GO:0015934">
    <property type="term" value="C:large ribosomal subunit"/>
    <property type="evidence" value="ECO:0007669"/>
    <property type="project" value="InterPro"/>
</dbReference>
<reference evidence="11 12" key="1">
    <citation type="journal article" date="2018" name="Genome Announc.">
        <title>Complete genomes of two Megasphaera elsdenii strains, NCIMB 702410 and ATCC 25940.</title>
        <authorList>
            <person name="Hatmaker E.A."/>
            <person name="O'Dell K."/>
            <person name="Riley L.A."/>
            <person name="Klingeman D.M."/>
            <person name="Guss A.M."/>
        </authorList>
    </citation>
    <scope>NUCLEOTIDE SEQUENCE [LARGE SCALE GENOMIC DNA]</scope>
    <source>
        <strain evidence="11 12">NCIMB702410</strain>
    </source>
</reference>
<dbReference type="EMBL" id="CP027569">
    <property type="protein sequence ID" value="AVO26914.1"/>
    <property type="molecule type" value="Genomic_DNA"/>
</dbReference>
<dbReference type="PANTHER" id="PTHR36427">
    <property type="entry name" value="54S RIBOSOMAL PROTEIN L1, MITOCHONDRIAL"/>
    <property type="match status" value="1"/>
</dbReference>
<dbReference type="Gene3D" id="3.30.190.20">
    <property type="match status" value="1"/>
</dbReference>
<evidence type="ECO:0000256" key="9">
    <source>
        <dbReference type="HAMAP-Rule" id="MF_01318"/>
    </source>
</evidence>
<dbReference type="RefSeq" id="WP_014015370.1">
    <property type="nucleotide sequence ID" value="NZ_CABMON010000015.1"/>
</dbReference>
<evidence type="ECO:0000256" key="5">
    <source>
        <dbReference type="ARBA" id="ARBA00022884"/>
    </source>
</evidence>
<comment type="function">
    <text evidence="9">Binds directly to 23S rRNA. The L1 stalk is quite mobile in the ribosome, and is involved in E site tRNA release.</text>
</comment>
<name>A0A1M6U0P6_MEGEL</name>
<dbReference type="PANTHER" id="PTHR36427:SF3">
    <property type="entry name" value="LARGE RIBOSOMAL SUBUNIT PROTEIN UL1M"/>
    <property type="match status" value="1"/>
</dbReference>
<organism evidence="11 12">
    <name type="scientific">Megasphaera elsdenii</name>
    <dbReference type="NCBI Taxonomy" id="907"/>
    <lineage>
        <taxon>Bacteria</taxon>
        <taxon>Bacillati</taxon>
        <taxon>Bacillota</taxon>
        <taxon>Negativicutes</taxon>
        <taxon>Veillonellales</taxon>
        <taxon>Veillonellaceae</taxon>
        <taxon>Megasphaera</taxon>
    </lineage>
</organism>
<keyword evidence="5 9" id="KW-0694">RNA-binding</keyword>
<dbReference type="CDD" id="cd00403">
    <property type="entry name" value="Ribosomal_L1"/>
    <property type="match status" value="1"/>
</dbReference>
<protein>
    <recommendedName>
        <fullName evidence="8 9">Large ribosomal subunit protein uL1</fullName>
    </recommendedName>
</protein>
<dbReference type="NCBIfam" id="TIGR01169">
    <property type="entry name" value="rplA_bact"/>
    <property type="match status" value="1"/>
</dbReference>
<keyword evidence="7 9" id="KW-0687">Ribonucleoprotein</keyword>
<dbReference type="GO" id="GO:0006417">
    <property type="term" value="P:regulation of translation"/>
    <property type="evidence" value="ECO:0007669"/>
    <property type="project" value="UniProtKB-KW"/>
</dbReference>
<dbReference type="AlphaFoldDB" id="A0A1M6U0P6"/>
<sequence>MAKVGKKYAEAAKLFDKQKQYDVAEAIDILKKMDTAKFDETVELAVNLNVDPKYADQQVRGALVLPHGTGKSKTVLVFAQGDKEKEALAAGADYVGADDLVEKIKGGWLEFDVAIATPNMMGKVGRLGKILGPKGLMPNPKVGTVTMDVTKAVSESKAGKVEYRTDKAGNIHSSIGKKSFEADKLIDNLTALVDTLIKVKPSGAKGQYIKSITVSSTMGPGIHINQYSIKGAAKKEEN</sequence>
<dbReference type="PIRSF" id="PIRSF002155">
    <property type="entry name" value="Ribosomal_L1"/>
    <property type="match status" value="1"/>
</dbReference>